<sequence length="262" mass="27412">MSRPQNVPSSLAADARSLAASKTFLQQTDTALQQRLTATFLASQGSTLPSLAAVVADQVPKKAEQKPPSSRRLPPGVGRIDDTPSPEVQPSAKAPGDAWPGTASETGVLPPGRHHPPSTGVGVGSVGGGWGADFLSPLHSHSDDLTNFLSDSSDDGREGRMDKATSEQTDSGESKVSGLINRTLSQPDPATATNSNSSSLAVPALDLSSIIRERERSDGSVQPPQIPVLPQTDDDLTLSESDCADQQHECFTSRLCETHTAD</sequence>
<feature type="compositionally biased region" description="Gly residues" evidence="1">
    <location>
        <begin position="121"/>
        <end position="131"/>
    </location>
</feature>
<dbReference type="VEuPathDB" id="CryptoDB:Vbra_18611"/>
<protein>
    <submittedName>
        <fullName evidence="2">Uncharacterized protein</fullName>
    </submittedName>
</protein>
<feature type="compositionally biased region" description="Basic and acidic residues" evidence="1">
    <location>
        <begin position="154"/>
        <end position="165"/>
    </location>
</feature>
<dbReference type="AlphaFoldDB" id="A0A0G4GSN0"/>
<dbReference type="EMBL" id="CDMY01000791">
    <property type="protein sequence ID" value="CEM33697.1"/>
    <property type="molecule type" value="Genomic_DNA"/>
</dbReference>
<proteinExistence type="predicted"/>
<accession>A0A0G4GSN0</accession>
<evidence type="ECO:0000313" key="3">
    <source>
        <dbReference type="Proteomes" id="UP000041254"/>
    </source>
</evidence>
<feature type="compositionally biased region" description="Low complexity" evidence="1">
    <location>
        <begin position="190"/>
        <end position="199"/>
    </location>
</feature>
<organism evidence="2 3">
    <name type="scientific">Vitrella brassicaformis (strain CCMP3155)</name>
    <dbReference type="NCBI Taxonomy" id="1169540"/>
    <lineage>
        <taxon>Eukaryota</taxon>
        <taxon>Sar</taxon>
        <taxon>Alveolata</taxon>
        <taxon>Colpodellida</taxon>
        <taxon>Vitrellaceae</taxon>
        <taxon>Vitrella</taxon>
    </lineage>
</organism>
<dbReference type="InParanoid" id="A0A0G4GSN0"/>
<evidence type="ECO:0000313" key="2">
    <source>
        <dbReference type="EMBL" id="CEM33697.1"/>
    </source>
</evidence>
<dbReference type="Proteomes" id="UP000041254">
    <property type="component" value="Unassembled WGS sequence"/>
</dbReference>
<feature type="region of interest" description="Disordered" evidence="1">
    <location>
        <begin position="58"/>
        <end position="234"/>
    </location>
</feature>
<keyword evidence="3" id="KW-1185">Reference proteome</keyword>
<name>A0A0G4GSN0_VITBC</name>
<gene>
    <name evidence="2" type="ORF">Vbra_18611</name>
</gene>
<reference evidence="2 3" key="1">
    <citation type="submission" date="2014-11" db="EMBL/GenBank/DDBJ databases">
        <authorList>
            <person name="Zhu J."/>
            <person name="Qi W."/>
            <person name="Song R."/>
        </authorList>
    </citation>
    <scope>NUCLEOTIDE SEQUENCE [LARGE SCALE GENOMIC DNA]</scope>
</reference>
<evidence type="ECO:0000256" key="1">
    <source>
        <dbReference type="SAM" id="MobiDB-lite"/>
    </source>
</evidence>